<keyword evidence="1" id="KW-0812">Transmembrane</keyword>
<keyword evidence="3" id="KW-1185">Reference proteome</keyword>
<feature type="transmembrane region" description="Helical" evidence="1">
    <location>
        <begin position="12"/>
        <end position="34"/>
    </location>
</feature>
<accession>A0A8J3ZZ27</accession>
<keyword evidence="1" id="KW-0472">Membrane</keyword>
<dbReference type="Proteomes" id="UP000635606">
    <property type="component" value="Unassembled WGS sequence"/>
</dbReference>
<reference evidence="2" key="1">
    <citation type="submission" date="2021-01" db="EMBL/GenBank/DDBJ databases">
        <title>Whole genome shotgun sequence of Virgisporangium ochraceum NBRC 16418.</title>
        <authorList>
            <person name="Komaki H."/>
            <person name="Tamura T."/>
        </authorList>
    </citation>
    <scope>NUCLEOTIDE SEQUENCE</scope>
    <source>
        <strain evidence="2">NBRC 16418</strain>
    </source>
</reference>
<comment type="caution">
    <text evidence="2">The sequence shown here is derived from an EMBL/GenBank/DDBJ whole genome shotgun (WGS) entry which is preliminary data.</text>
</comment>
<protein>
    <submittedName>
        <fullName evidence="2">Uncharacterized protein</fullName>
    </submittedName>
</protein>
<gene>
    <name evidence="2" type="ORF">Voc01_048980</name>
</gene>
<name>A0A8J3ZZ27_9ACTN</name>
<dbReference type="EMBL" id="BOPH01000072">
    <property type="protein sequence ID" value="GIJ69981.1"/>
    <property type="molecule type" value="Genomic_DNA"/>
</dbReference>
<evidence type="ECO:0000313" key="3">
    <source>
        <dbReference type="Proteomes" id="UP000635606"/>
    </source>
</evidence>
<evidence type="ECO:0000256" key="1">
    <source>
        <dbReference type="SAM" id="Phobius"/>
    </source>
</evidence>
<organism evidence="2 3">
    <name type="scientific">Virgisporangium ochraceum</name>
    <dbReference type="NCBI Taxonomy" id="65505"/>
    <lineage>
        <taxon>Bacteria</taxon>
        <taxon>Bacillati</taxon>
        <taxon>Actinomycetota</taxon>
        <taxon>Actinomycetes</taxon>
        <taxon>Micromonosporales</taxon>
        <taxon>Micromonosporaceae</taxon>
        <taxon>Virgisporangium</taxon>
    </lineage>
</organism>
<dbReference type="RefSeq" id="WP_203929896.1">
    <property type="nucleotide sequence ID" value="NZ_BOPH01000072.1"/>
</dbReference>
<evidence type="ECO:0000313" key="2">
    <source>
        <dbReference type="EMBL" id="GIJ69981.1"/>
    </source>
</evidence>
<sequence length="169" mass="19161">MTWVGANKDFLSLLIAMLAIVISFSTVLIGLLNLRTNSFIAIQNVMLSNEMQRGRLLVYKAIATGEAPLPDSDEEYLMVRSLAVFDQLGMLSRRWIVPLRWVLLFWHARLQLLKHGFGVAADPTRPYILGGRPNLQYLVEHAERFRCDQSCCTNGQKERRLMEPPSSAA</sequence>
<proteinExistence type="predicted"/>
<dbReference type="AlphaFoldDB" id="A0A8J3ZZ27"/>
<keyword evidence="1" id="KW-1133">Transmembrane helix</keyword>